<comment type="caution">
    <text evidence="1">The sequence shown here is derived from an EMBL/GenBank/DDBJ whole genome shotgun (WGS) entry which is preliminary data.</text>
</comment>
<reference evidence="1" key="1">
    <citation type="submission" date="2020-04" db="EMBL/GenBank/DDBJ databases">
        <authorList>
            <person name="Zhang T."/>
        </authorList>
    </citation>
    <scope>NUCLEOTIDE SEQUENCE</scope>
    <source>
        <strain evidence="1">HKST-UBA09</strain>
    </source>
</reference>
<gene>
    <name evidence="1" type="ORF">KC669_00565</name>
</gene>
<reference evidence="1" key="2">
    <citation type="journal article" date="2021" name="Microbiome">
        <title>Successional dynamics and alternative stable states in a saline activated sludge microbial community over 9 years.</title>
        <authorList>
            <person name="Wang Y."/>
            <person name="Ye J."/>
            <person name="Ju F."/>
            <person name="Liu L."/>
            <person name="Boyd J.A."/>
            <person name="Deng Y."/>
            <person name="Parks D.H."/>
            <person name="Jiang X."/>
            <person name="Yin X."/>
            <person name="Woodcroft B.J."/>
            <person name="Tyson G.W."/>
            <person name="Hugenholtz P."/>
            <person name="Polz M.F."/>
            <person name="Zhang T."/>
        </authorList>
    </citation>
    <scope>NUCLEOTIDE SEQUENCE</scope>
    <source>
        <strain evidence="1">HKST-UBA09</strain>
    </source>
</reference>
<proteinExistence type="predicted"/>
<name>A0A955L9B4_9BACT</name>
<dbReference type="AlphaFoldDB" id="A0A955L9B4"/>
<sequence>MENIKEFILVSSLKGVRAGIMYKIEKSIVYDESTLDTALNDVKNHWLRNEASLRLNPGDANCDEGNDDFVEGLSVIHAEMLEQLNQEES</sequence>
<protein>
    <submittedName>
        <fullName evidence="1">Uncharacterized protein</fullName>
    </submittedName>
</protein>
<evidence type="ECO:0000313" key="2">
    <source>
        <dbReference type="Proteomes" id="UP000714915"/>
    </source>
</evidence>
<organism evidence="1 2">
    <name type="scientific">Candidatus Dojkabacteria bacterium</name>
    <dbReference type="NCBI Taxonomy" id="2099670"/>
    <lineage>
        <taxon>Bacteria</taxon>
        <taxon>Candidatus Dojkabacteria</taxon>
    </lineage>
</organism>
<dbReference type="Proteomes" id="UP000714915">
    <property type="component" value="Unassembled WGS sequence"/>
</dbReference>
<accession>A0A955L9B4</accession>
<dbReference type="EMBL" id="JAGQLF010000004">
    <property type="protein sequence ID" value="MCA9386507.1"/>
    <property type="molecule type" value="Genomic_DNA"/>
</dbReference>
<evidence type="ECO:0000313" key="1">
    <source>
        <dbReference type="EMBL" id="MCA9386507.1"/>
    </source>
</evidence>